<comment type="caution">
    <text evidence="1">The sequence shown here is derived from an EMBL/GenBank/DDBJ whole genome shotgun (WGS) entry which is preliminary data.</text>
</comment>
<name>A0ACC4DYC1_PURLI</name>
<evidence type="ECO:0000313" key="2">
    <source>
        <dbReference type="Proteomes" id="UP001638806"/>
    </source>
</evidence>
<organism evidence="1 2">
    <name type="scientific">Purpureocillium lilacinum</name>
    <name type="common">Paecilomyces lilacinus</name>
    <dbReference type="NCBI Taxonomy" id="33203"/>
    <lineage>
        <taxon>Eukaryota</taxon>
        <taxon>Fungi</taxon>
        <taxon>Dikarya</taxon>
        <taxon>Ascomycota</taxon>
        <taxon>Pezizomycotina</taxon>
        <taxon>Sordariomycetes</taxon>
        <taxon>Hypocreomycetidae</taxon>
        <taxon>Hypocreales</taxon>
        <taxon>Ophiocordycipitaceae</taxon>
        <taxon>Purpureocillium</taxon>
    </lineage>
</organism>
<accession>A0ACC4DYC1</accession>
<protein>
    <submittedName>
        <fullName evidence="1">Uncharacterized protein</fullName>
    </submittedName>
</protein>
<gene>
    <name evidence="1" type="ORF">ACCO45_006034</name>
</gene>
<proteinExistence type="predicted"/>
<dbReference type="EMBL" id="JBGNUJ010000004">
    <property type="protein sequence ID" value="KAL3960917.1"/>
    <property type="molecule type" value="Genomic_DNA"/>
</dbReference>
<dbReference type="Proteomes" id="UP001638806">
    <property type="component" value="Unassembled WGS sequence"/>
</dbReference>
<keyword evidence="2" id="KW-1185">Reference proteome</keyword>
<sequence length="87" mass="9304">MDHIFNILGEVLPRARGRSIGGNGFRRRDGCVLGEWFVQEGAAEAGCKTWRRGEGGQVVTKEPSPPEAGKVTEQAAVATDKIGRAPV</sequence>
<reference evidence="1" key="1">
    <citation type="submission" date="2024-12" db="EMBL/GenBank/DDBJ databases">
        <title>Comparative genomics and development of molecular markers within Purpureocillium lilacinum and among Purpureocillium species.</title>
        <authorList>
            <person name="Yeh Z.-Y."/>
            <person name="Ni N.-T."/>
            <person name="Lo P.-H."/>
            <person name="Mushyakhwo K."/>
            <person name="Lin C.-F."/>
            <person name="Nai Y.-S."/>
        </authorList>
    </citation>
    <scope>NUCLEOTIDE SEQUENCE</scope>
    <source>
        <strain evidence="1">NCHU-NPUST-175</strain>
    </source>
</reference>
<evidence type="ECO:0000313" key="1">
    <source>
        <dbReference type="EMBL" id="KAL3960917.1"/>
    </source>
</evidence>